<dbReference type="Gene3D" id="2.40.50.90">
    <property type="match status" value="1"/>
</dbReference>
<evidence type="ECO:0000256" key="2">
    <source>
        <dbReference type="ARBA" id="ARBA00022759"/>
    </source>
</evidence>
<reference evidence="7" key="1">
    <citation type="submission" date="2019-01" db="EMBL/GenBank/DDBJ databases">
        <title>Gri0909 isolated from a small marine red alga.</title>
        <authorList>
            <person name="Kim J."/>
            <person name="Jeong S.E."/>
            <person name="Jeon C.O."/>
        </authorList>
    </citation>
    <scope>NUCLEOTIDE SEQUENCE [LARGE SCALE GENOMIC DNA]</scope>
    <source>
        <strain evidence="7">Gri0909</strain>
    </source>
</reference>
<evidence type="ECO:0000256" key="4">
    <source>
        <dbReference type="SAM" id="SignalP"/>
    </source>
</evidence>
<protein>
    <submittedName>
        <fullName evidence="6">Thermonuclease family protein</fullName>
    </submittedName>
</protein>
<comment type="caution">
    <text evidence="6">The sequence shown here is derived from an EMBL/GenBank/DDBJ whole genome shotgun (WGS) entry which is preliminary data.</text>
</comment>
<feature type="domain" description="TNase-like" evidence="5">
    <location>
        <begin position="27"/>
        <end position="134"/>
    </location>
</feature>
<dbReference type="PANTHER" id="PTHR12302">
    <property type="entry name" value="EBNA2 BINDING PROTEIN P100"/>
    <property type="match status" value="1"/>
</dbReference>
<dbReference type="OrthoDB" id="9805504at2"/>
<organism evidence="6 7">
    <name type="scientific">Hwanghaeella grinnelliae</name>
    <dbReference type="NCBI Taxonomy" id="2500179"/>
    <lineage>
        <taxon>Bacteria</taxon>
        <taxon>Pseudomonadati</taxon>
        <taxon>Pseudomonadota</taxon>
        <taxon>Alphaproteobacteria</taxon>
        <taxon>Rhodospirillales</taxon>
        <taxon>Rhodospirillaceae</taxon>
        <taxon>Hwanghaeella</taxon>
    </lineage>
</organism>
<dbReference type="GO" id="GO:0016787">
    <property type="term" value="F:hydrolase activity"/>
    <property type="evidence" value="ECO:0007669"/>
    <property type="project" value="UniProtKB-KW"/>
</dbReference>
<dbReference type="RefSeq" id="WP_127763339.1">
    <property type="nucleotide sequence ID" value="NZ_SADE01000001.1"/>
</dbReference>
<keyword evidence="2" id="KW-0255">Endonuclease</keyword>
<evidence type="ECO:0000256" key="1">
    <source>
        <dbReference type="ARBA" id="ARBA00022722"/>
    </source>
</evidence>
<sequence length="151" mass="16048">MRKVFTNLVLAILGATAAPAIQAQTPRDLSGTVTAVPSGDEIEIDGTRIRLQGIAAPGPYMPLGGDATAFMQLLVLQKEVTCHLTGEKTRGREVGSCEWNGVDIASVIVREGLARDCPRFSRGRYAKDERAAKDTGLLDAYPLPSYCGSGV</sequence>
<dbReference type="Pfam" id="PF00565">
    <property type="entry name" value="SNase"/>
    <property type="match status" value="1"/>
</dbReference>
<name>A0A3S2ZA89_9PROT</name>
<keyword evidence="3" id="KW-0378">Hydrolase</keyword>
<evidence type="ECO:0000259" key="5">
    <source>
        <dbReference type="PROSITE" id="PS50830"/>
    </source>
</evidence>
<dbReference type="PANTHER" id="PTHR12302:SF3">
    <property type="entry name" value="SERINE_THREONINE-PROTEIN KINASE 31"/>
    <property type="match status" value="1"/>
</dbReference>
<keyword evidence="1" id="KW-0540">Nuclease</keyword>
<accession>A0A3S2ZA89</accession>
<feature type="signal peptide" evidence="4">
    <location>
        <begin position="1"/>
        <end position="23"/>
    </location>
</feature>
<dbReference type="GO" id="GO:0004519">
    <property type="term" value="F:endonuclease activity"/>
    <property type="evidence" value="ECO:0007669"/>
    <property type="project" value="UniProtKB-KW"/>
</dbReference>
<proteinExistence type="predicted"/>
<dbReference type="SMART" id="SM00318">
    <property type="entry name" value="SNc"/>
    <property type="match status" value="1"/>
</dbReference>
<dbReference type="SUPFAM" id="SSF50199">
    <property type="entry name" value="Staphylococcal nuclease"/>
    <property type="match status" value="1"/>
</dbReference>
<evidence type="ECO:0000313" key="7">
    <source>
        <dbReference type="Proteomes" id="UP000287447"/>
    </source>
</evidence>
<dbReference type="InterPro" id="IPR016071">
    <property type="entry name" value="Staphylococal_nuclease_OB-fold"/>
</dbReference>
<evidence type="ECO:0000256" key="3">
    <source>
        <dbReference type="ARBA" id="ARBA00022801"/>
    </source>
</evidence>
<dbReference type="EMBL" id="SADE01000001">
    <property type="protein sequence ID" value="RVU37966.1"/>
    <property type="molecule type" value="Genomic_DNA"/>
</dbReference>
<dbReference type="InterPro" id="IPR035437">
    <property type="entry name" value="SNase_OB-fold_sf"/>
</dbReference>
<keyword evidence="4" id="KW-0732">Signal</keyword>
<dbReference type="Proteomes" id="UP000287447">
    <property type="component" value="Unassembled WGS sequence"/>
</dbReference>
<dbReference type="PROSITE" id="PS50830">
    <property type="entry name" value="TNASE_3"/>
    <property type="match status" value="1"/>
</dbReference>
<gene>
    <name evidence="6" type="ORF">EOI86_01275</name>
</gene>
<keyword evidence="7" id="KW-1185">Reference proteome</keyword>
<evidence type="ECO:0000313" key="6">
    <source>
        <dbReference type="EMBL" id="RVU37966.1"/>
    </source>
</evidence>
<dbReference type="AlphaFoldDB" id="A0A3S2ZA89"/>
<feature type="chain" id="PRO_5018625237" evidence="4">
    <location>
        <begin position="24"/>
        <end position="151"/>
    </location>
</feature>